<proteinExistence type="predicted"/>
<dbReference type="RefSeq" id="WP_120198745.1">
    <property type="nucleotide sequence ID" value="NZ_MCIA01000035.1"/>
</dbReference>
<organism evidence="1 2">
    <name type="scientific">Lacrimispora algidixylanolytica</name>
    <dbReference type="NCBI Taxonomy" id="94868"/>
    <lineage>
        <taxon>Bacteria</taxon>
        <taxon>Bacillati</taxon>
        <taxon>Bacillota</taxon>
        <taxon>Clostridia</taxon>
        <taxon>Lachnospirales</taxon>
        <taxon>Lachnospiraceae</taxon>
        <taxon>Lacrimispora</taxon>
    </lineage>
</organism>
<evidence type="ECO:0000313" key="2">
    <source>
        <dbReference type="Proteomes" id="UP000284277"/>
    </source>
</evidence>
<name>A0A419SS64_9FIRM</name>
<dbReference type="Proteomes" id="UP000284277">
    <property type="component" value="Unassembled WGS sequence"/>
</dbReference>
<protein>
    <submittedName>
        <fullName evidence="1">Uncharacterized protein</fullName>
    </submittedName>
</protein>
<evidence type="ECO:0000313" key="1">
    <source>
        <dbReference type="EMBL" id="RKD28113.1"/>
    </source>
</evidence>
<dbReference type="EMBL" id="MCIA01000035">
    <property type="protein sequence ID" value="RKD28113.1"/>
    <property type="molecule type" value="Genomic_DNA"/>
</dbReference>
<sequence length="196" mass="22818">MLKKEKVAADRHLEWINRFTSIETGIYIDGELIQFQETMLFNNELGVSLPSTFREMTKDEAKKKYFSEQRPEIIRSNEDGSINFCFNMIDKSIKEDQMEGVIHEFYRVLKRFQPMSVCLDTGSELEDEAPSAWMEFISNALNENIYNVLTIYPAGDRLLMIMFNCPFEKRIPWSNCLSLVRKSVVLYGDKANVEIG</sequence>
<dbReference type="OrthoDB" id="249246at2"/>
<reference evidence="1 2" key="1">
    <citation type="submission" date="2016-08" db="EMBL/GenBank/DDBJ databases">
        <title>A new outlook on sporulation: Clostridium algidixylanolyticum.</title>
        <authorList>
            <person name="Poppleton D.I."/>
            <person name="Gribaldo S."/>
        </authorList>
    </citation>
    <scope>NUCLEOTIDE SEQUENCE [LARGE SCALE GENOMIC DNA]</scope>
    <source>
        <strain evidence="1 2">SPL73</strain>
    </source>
</reference>
<accession>A0A419SS64</accession>
<keyword evidence="2" id="KW-1185">Reference proteome</keyword>
<comment type="caution">
    <text evidence="1">The sequence shown here is derived from an EMBL/GenBank/DDBJ whole genome shotgun (WGS) entry which is preliminary data.</text>
</comment>
<dbReference type="AlphaFoldDB" id="A0A419SS64"/>
<gene>
    <name evidence="1" type="ORF">BET01_11240</name>
</gene>